<dbReference type="GO" id="GO:0046983">
    <property type="term" value="F:protein dimerization activity"/>
    <property type="evidence" value="ECO:0007669"/>
    <property type="project" value="InterPro"/>
</dbReference>
<evidence type="ECO:0000256" key="4">
    <source>
        <dbReference type="ARBA" id="ARBA00023163"/>
    </source>
</evidence>
<dbReference type="Pfam" id="PF00319">
    <property type="entry name" value="SRF-TF"/>
    <property type="match status" value="1"/>
</dbReference>
<keyword evidence="8" id="KW-0175">Coiled coil</keyword>
<dbReference type="CDD" id="cd00266">
    <property type="entry name" value="MADS_SRF_like"/>
    <property type="match status" value="1"/>
</dbReference>
<dbReference type="GO" id="GO:0000987">
    <property type="term" value="F:cis-regulatory region sequence-specific DNA binding"/>
    <property type="evidence" value="ECO:0007669"/>
    <property type="project" value="InterPro"/>
</dbReference>
<dbReference type="InterPro" id="IPR002100">
    <property type="entry name" value="TF_MADSbox"/>
</dbReference>
<name>A0A178V6E8_ARATH</name>
<evidence type="ECO:0000256" key="3">
    <source>
        <dbReference type="ARBA" id="ARBA00023125"/>
    </source>
</evidence>
<dbReference type="Proteomes" id="UP000078284">
    <property type="component" value="Chromosome 3"/>
</dbReference>
<evidence type="ECO:0000256" key="2">
    <source>
        <dbReference type="ARBA" id="ARBA00023015"/>
    </source>
</evidence>
<keyword evidence="2" id="KW-0805">Transcription regulation</keyword>
<evidence type="ECO:0000256" key="8">
    <source>
        <dbReference type="SAM" id="Coils"/>
    </source>
</evidence>
<feature type="domain" description="MADS-box" evidence="10">
    <location>
        <begin position="29"/>
        <end position="76"/>
    </location>
</feature>
<keyword evidence="5" id="KW-0539">Nucleus</keyword>
<comment type="function">
    <text evidence="6">Probable transcription factor that may function in the maintenance of the proper function of the central cell in pollen tube attraction.</text>
</comment>
<comment type="subcellular location">
    <subcellularLocation>
        <location evidence="1">Nucleus</location>
    </subcellularLocation>
</comment>
<dbReference type="FunFam" id="3.40.1810.10:FF:000025">
    <property type="entry name" value="AGAMOUS-like 76"/>
    <property type="match status" value="1"/>
</dbReference>
<accession>A0A178V6E8</accession>
<dbReference type="GO" id="GO:0005634">
    <property type="term" value="C:nucleus"/>
    <property type="evidence" value="ECO:0007669"/>
    <property type="project" value="UniProtKB-SubCell"/>
</dbReference>
<reference evidence="12" key="1">
    <citation type="journal article" date="2016" name="Proc. Natl. Acad. Sci. U.S.A.">
        <title>Chromosome-level assembly of Arabidopsis thaliana Ler reveals the extent of translocation and inversion polymorphisms.</title>
        <authorList>
            <person name="Zapata L."/>
            <person name="Ding J."/>
            <person name="Willing E.M."/>
            <person name="Hartwig B."/>
            <person name="Bezdan D."/>
            <person name="Jiao W.B."/>
            <person name="Patel V."/>
            <person name="Velikkakam James G."/>
            <person name="Koornneef M."/>
            <person name="Ossowski S."/>
            <person name="Schneeberger K."/>
        </authorList>
    </citation>
    <scope>NUCLEOTIDE SEQUENCE [LARGE SCALE GENOMIC DNA]</scope>
    <source>
        <strain evidence="12">cv. Landsberg erecta</strain>
    </source>
</reference>
<evidence type="ECO:0000313" key="12">
    <source>
        <dbReference type="Proteomes" id="UP000078284"/>
    </source>
</evidence>
<organism evidence="11 12">
    <name type="scientific">Arabidopsis thaliana</name>
    <name type="common">Mouse-ear cress</name>
    <dbReference type="NCBI Taxonomy" id="3702"/>
    <lineage>
        <taxon>Eukaryota</taxon>
        <taxon>Viridiplantae</taxon>
        <taxon>Streptophyta</taxon>
        <taxon>Embryophyta</taxon>
        <taxon>Tracheophyta</taxon>
        <taxon>Spermatophyta</taxon>
        <taxon>Magnoliopsida</taxon>
        <taxon>eudicotyledons</taxon>
        <taxon>Gunneridae</taxon>
        <taxon>Pentapetalae</taxon>
        <taxon>rosids</taxon>
        <taxon>malvids</taxon>
        <taxon>Brassicales</taxon>
        <taxon>Brassicaceae</taxon>
        <taxon>Camelineae</taxon>
        <taxon>Arabidopsis</taxon>
    </lineage>
</organism>
<proteinExistence type="predicted"/>
<comment type="caution">
    <text evidence="11">The sequence shown here is derived from an EMBL/GenBank/DDBJ whole genome shotgun (WGS) entry which is preliminary data.</text>
</comment>
<dbReference type="PANTHER" id="PTHR48019">
    <property type="entry name" value="SERUM RESPONSE FACTOR HOMOLOG"/>
    <property type="match status" value="1"/>
</dbReference>
<evidence type="ECO:0000256" key="6">
    <source>
        <dbReference type="ARBA" id="ARBA00059160"/>
    </source>
</evidence>
<dbReference type="AlphaFoldDB" id="A0A178V6E8"/>
<keyword evidence="3" id="KW-0238">DNA-binding</keyword>
<feature type="region of interest" description="Disordered" evidence="9">
    <location>
        <begin position="361"/>
        <end position="385"/>
    </location>
</feature>
<evidence type="ECO:0000259" key="10">
    <source>
        <dbReference type="PROSITE" id="PS50066"/>
    </source>
</evidence>
<evidence type="ECO:0000256" key="9">
    <source>
        <dbReference type="SAM" id="MobiDB-lite"/>
    </source>
</evidence>
<keyword evidence="4" id="KW-0804">Transcription</keyword>
<evidence type="ECO:0000256" key="7">
    <source>
        <dbReference type="ARBA" id="ARBA00064414"/>
    </source>
</evidence>
<dbReference type="InterPro" id="IPR050142">
    <property type="entry name" value="MADS-box/MEF2_TF"/>
</dbReference>
<dbReference type="GO" id="GO:0000981">
    <property type="term" value="F:DNA-binding transcription factor activity, RNA polymerase II-specific"/>
    <property type="evidence" value="ECO:0007669"/>
    <property type="project" value="InterPro"/>
</dbReference>
<gene>
    <name evidence="11" type="ordered locus">AXX17_At3g19810</name>
</gene>
<feature type="coiled-coil region" evidence="8">
    <location>
        <begin position="143"/>
        <end position="201"/>
    </location>
</feature>
<dbReference type="SMART" id="SM00432">
    <property type="entry name" value="MADS"/>
    <property type="match status" value="1"/>
</dbReference>
<dbReference type="Gene3D" id="3.40.1810.10">
    <property type="entry name" value="Transcription factor, MADS-box"/>
    <property type="match status" value="1"/>
</dbReference>
<evidence type="ECO:0000313" key="11">
    <source>
        <dbReference type="EMBL" id="OAP01496.1"/>
    </source>
</evidence>
<dbReference type="PROSITE" id="PS50066">
    <property type="entry name" value="MADS_BOX_2"/>
    <property type="match status" value="1"/>
</dbReference>
<dbReference type="InterPro" id="IPR033897">
    <property type="entry name" value="SRF-like_MADS-box"/>
</dbReference>
<sequence>MASSSSSSLSFSTSKKNKTFFKKPNSAFSSSRATSLIKRQQTVFKKAKELSILCDIDVCVICYGSNGELKTWPEEREKVKAIARRYGELSETKRRKGSVDLHEFLEKMNKDDPEKEEKKKIKVRRVSKVKYPVWDPRFDNYSVEQLMGLVQSLERNLTRIQHRTCAVVEAQGQRRVQYTNMANQELMMANTMNQLQQHSNQVSMYLWNHGNGAFSQIPVSALASNQTQSLAPIPPELMIYPNSDAGNYSGSLGVQGTGINGLQNMNMLTYNNINSVNDFSKQFDQNSRAESYSSLLGVHEDGNNEFENPNMSSRNNFNVQDYAGLLGMQGAGTNGLQSMNMHDYSNNNSINSNGLSHQYVQFPTQQPTSGPGFQFGSNGNNTRSL</sequence>
<dbReference type="ExpressionAtlas" id="A0A178V6E8">
    <property type="expression patterns" value="baseline and differential"/>
</dbReference>
<dbReference type="EMBL" id="LUHQ01000003">
    <property type="protein sequence ID" value="OAP01496.1"/>
    <property type="molecule type" value="Genomic_DNA"/>
</dbReference>
<evidence type="ECO:0000256" key="1">
    <source>
        <dbReference type="ARBA" id="ARBA00004123"/>
    </source>
</evidence>
<evidence type="ECO:0000256" key="5">
    <source>
        <dbReference type="ARBA" id="ARBA00023242"/>
    </source>
</evidence>
<dbReference type="PRINTS" id="PR00404">
    <property type="entry name" value="MADSDOMAIN"/>
</dbReference>
<dbReference type="InterPro" id="IPR036879">
    <property type="entry name" value="TF_MADSbox_sf"/>
</dbReference>
<protein>
    <submittedName>
        <fullName evidence="11">AGL103</fullName>
    </submittedName>
</protein>
<dbReference type="SUPFAM" id="SSF55455">
    <property type="entry name" value="SRF-like"/>
    <property type="match status" value="1"/>
</dbReference>
<comment type="subunit">
    <text evidence="7">Interacts with MEE14/CBP1.</text>
</comment>
<dbReference type="GO" id="GO:0045944">
    <property type="term" value="P:positive regulation of transcription by RNA polymerase II"/>
    <property type="evidence" value="ECO:0007669"/>
    <property type="project" value="InterPro"/>
</dbReference>